<keyword evidence="1" id="KW-0472">Membrane</keyword>
<sequence>MSELAGAALAWLSYTALHAGTTEPRRRTAMRITSAALVVAAARVASPDDLAEGALIATLAWTVAASVVPIASRIAPRSRVLSSVVAVVVALGAIIAERFDA</sequence>
<feature type="transmembrane region" description="Helical" evidence="1">
    <location>
        <begin position="80"/>
        <end position="99"/>
    </location>
</feature>
<reference evidence="2 3" key="1">
    <citation type="submission" date="2015-03" db="EMBL/GenBank/DDBJ databases">
        <title>Genome assembly of Sandaracinus amylolyticus DSM 53668.</title>
        <authorList>
            <person name="Sharma G."/>
            <person name="Subramanian S."/>
        </authorList>
    </citation>
    <scope>NUCLEOTIDE SEQUENCE [LARGE SCALE GENOMIC DNA]</scope>
    <source>
        <strain evidence="2 3">DSM 53668</strain>
    </source>
</reference>
<keyword evidence="1" id="KW-0812">Transmembrane</keyword>
<dbReference type="EMBL" id="CP011125">
    <property type="protein sequence ID" value="AKF09897.1"/>
    <property type="molecule type" value="Genomic_DNA"/>
</dbReference>
<keyword evidence="1" id="KW-1133">Transmembrane helix</keyword>
<organism evidence="2 3">
    <name type="scientific">Sandaracinus amylolyticus</name>
    <dbReference type="NCBI Taxonomy" id="927083"/>
    <lineage>
        <taxon>Bacteria</taxon>
        <taxon>Pseudomonadati</taxon>
        <taxon>Myxococcota</taxon>
        <taxon>Polyangia</taxon>
        <taxon>Polyangiales</taxon>
        <taxon>Sandaracinaceae</taxon>
        <taxon>Sandaracinus</taxon>
    </lineage>
</organism>
<dbReference type="RefSeq" id="WP_053236904.1">
    <property type="nucleotide sequence ID" value="NZ_CP011125.1"/>
</dbReference>
<feature type="transmembrane region" description="Helical" evidence="1">
    <location>
        <begin position="53"/>
        <end position="74"/>
    </location>
</feature>
<proteinExistence type="predicted"/>
<evidence type="ECO:0000313" key="3">
    <source>
        <dbReference type="Proteomes" id="UP000034883"/>
    </source>
</evidence>
<dbReference type="STRING" id="927083.DB32_007046"/>
<gene>
    <name evidence="2" type="ORF">DB32_007046</name>
</gene>
<dbReference type="AlphaFoldDB" id="A0A0F6YLH7"/>
<accession>A0A0F6YLH7</accession>
<evidence type="ECO:0000313" key="2">
    <source>
        <dbReference type="EMBL" id="AKF09897.1"/>
    </source>
</evidence>
<evidence type="ECO:0000256" key="1">
    <source>
        <dbReference type="SAM" id="Phobius"/>
    </source>
</evidence>
<dbReference type="KEGG" id="samy:DB32_007046"/>
<name>A0A0F6YLH7_9BACT</name>
<dbReference type="Proteomes" id="UP000034883">
    <property type="component" value="Chromosome"/>
</dbReference>
<protein>
    <submittedName>
        <fullName evidence="2">Uncharacterized protein</fullName>
    </submittedName>
</protein>
<keyword evidence="3" id="KW-1185">Reference proteome</keyword>